<gene>
    <name evidence="3" type="ORF">BD410DRAFT_730453</name>
</gene>
<dbReference type="CDD" id="cd00882">
    <property type="entry name" value="Ras_like_GTPase"/>
    <property type="match status" value="1"/>
</dbReference>
<keyword evidence="4" id="KW-1185">Reference proteome</keyword>
<reference evidence="3 4" key="1">
    <citation type="submission" date="2018-06" db="EMBL/GenBank/DDBJ databases">
        <title>A transcriptomic atlas of mushroom development highlights an independent origin of complex multicellularity.</title>
        <authorList>
            <consortium name="DOE Joint Genome Institute"/>
            <person name="Krizsan K."/>
            <person name="Almasi E."/>
            <person name="Merenyi Z."/>
            <person name="Sahu N."/>
            <person name="Viragh M."/>
            <person name="Koszo T."/>
            <person name="Mondo S."/>
            <person name="Kiss B."/>
            <person name="Balint B."/>
            <person name="Kues U."/>
            <person name="Barry K."/>
            <person name="Hegedus J.C."/>
            <person name="Henrissat B."/>
            <person name="Johnson J."/>
            <person name="Lipzen A."/>
            <person name="Ohm R."/>
            <person name="Nagy I."/>
            <person name="Pangilinan J."/>
            <person name="Yan J."/>
            <person name="Xiong Y."/>
            <person name="Grigoriev I.V."/>
            <person name="Hibbett D.S."/>
            <person name="Nagy L.G."/>
        </authorList>
    </citation>
    <scope>NUCLEOTIDE SEQUENCE [LARGE SCALE GENOMIC DNA]</scope>
    <source>
        <strain evidence="3 4">SZMC22713</strain>
    </source>
</reference>
<evidence type="ECO:0000313" key="3">
    <source>
        <dbReference type="EMBL" id="TDL17136.1"/>
    </source>
</evidence>
<dbReference type="Proteomes" id="UP000294933">
    <property type="component" value="Unassembled WGS sequence"/>
</dbReference>
<dbReference type="EMBL" id="ML170227">
    <property type="protein sequence ID" value="TDL17136.1"/>
    <property type="molecule type" value="Genomic_DNA"/>
</dbReference>
<evidence type="ECO:0000256" key="1">
    <source>
        <dbReference type="ARBA" id="ARBA00022741"/>
    </source>
</evidence>
<dbReference type="AlphaFoldDB" id="A0A4Y7PQ31"/>
<dbReference type="InterPro" id="IPR006703">
    <property type="entry name" value="G_AIG1"/>
</dbReference>
<name>A0A4Y7PQ31_9AGAM</name>
<dbReference type="InterPro" id="IPR027417">
    <property type="entry name" value="P-loop_NTPase"/>
</dbReference>
<keyword evidence="1" id="KW-0547">Nucleotide-binding</keyword>
<dbReference type="VEuPathDB" id="FungiDB:BD410DRAFT_730453"/>
<dbReference type="GO" id="GO:0005525">
    <property type="term" value="F:GTP binding"/>
    <property type="evidence" value="ECO:0007669"/>
    <property type="project" value="InterPro"/>
</dbReference>
<dbReference type="Pfam" id="PF04548">
    <property type="entry name" value="AIG1"/>
    <property type="match status" value="1"/>
</dbReference>
<sequence length="290" mass="33076">MGPTGTGKSSFINSATGNSVKVGHDLESCTTEIGIIKCQFPERCGLDVVFVDTPGFDDTNKSDLEILEMVANWLKVTYERKIVLAGILYLHRISDNRMAGTPLKNLRMFEKLCGHDALKNIVLVTTMWDEIEDDGEEDVGSQREAELVEKFWKPMISQGSKHVRYHNTTDSAWNIIDDFLKEANERHAVLLQDEMVSMEMELRETRAGRQLFDTLDGLVKKQQNTIKSIRKVKTNQSDDVTMQSLNEEYEKTQRLLEDTLKDMRKLKIPIGKRVLRLLSTQLGLVGKRIQ</sequence>
<organism evidence="3 4">
    <name type="scientific">Rickenella mellea</name>
    <dbReference type="NCBI Taxonomy" id="50990"/>
    <lineage>
        <taxon>Eukaryota</taxon>
        <taxon>Fungi</taxon>
        <taxon>Dikarya</taxon>
        <taxon>Basidiomycota</taxon>
        <taxon>Agaricomycotina</taxon>
        <taxon>Agaricomycetes</taxon>
        <taxon>Hymenochaetales</taxon>
        <taxon>Rickenellaceae</taxon>
        <taxon>Rickenella</taxon>
    </lineage>
</organism>
<dbReference type="SUPFAM" id="SSF52540">
    <property type="entry name" value="P-loop containing nucleoside triphosphate hydrolases"/>
    <property type="match status" value="1"/>
</dbReference>
<dbReference type="STRING" id="50990.A0A4Y7PQ31"/>
<evidence type="ECO:0000313" key="4">
    <source>
        <dbReference type="Proteomes" id="UP000294933"/>
    </source>
</evidence>
<accession>A0A4Y7PQ31</accession>
<feature type="domain" description="AIG1-type G" evidence="2">
    <location>
        <begin position="1"/>
        <end position="147"/>
    </location>
</feature>
<protein>
    <recommendedName>
        <fullName evidence="2">AIG1-type G domain-containing protein</fullName>
    </recommendedName>
</protein>
<dbReference type="OrthoDB" id="8954335at2759"/>
<dbReference type="Gene3D" id="3.40.50.300">
    <property type="entry name" value="P-loop containing nucleotide triphosphate hydrolases"/>
    <property type="match status" value="1"/>
</dbReference>
<proteinExistence type="predicted"/>
<evidence type="ECO:0000259" key="2">
    <source>
        <dbReference type="Pfam" id="PF04548"/>
    </source>
</evidence>